<feature type="region of interest" description="Disordered" evidence="1">
    <location>
        <begin position="166"/>
        <end position="357"/>
    </location>
</feature>
<feature type="chain" id="PRO_5035763370" evidence="2">
    <location>
        <begin position="22"/>
        <end position="357"/>
    </location>
</feature>
<comment type="caution">
    <text evidence="4">The sequence shown here is derived from an EMBL/GenBank/DDBJ whole genome shotgun (WGS) entry which is preliminary data.</text>
</comment>
<accession>A0A8S9V1P6</accession>
<feature type="compositionally biased region" description="Low complexity" evidence="1">
    <location>
        <begin position="208"/>
        <end position="243"/>
    </location>
</feature>
<dbReference type="PANTHER" id="PTHR31157">
    <property type="entry name" value="SCP DOMAIN-CONTAINING PROTEIN"/>
    <property type="match status" value="1"/>
</dbReference>
<dbReference type="InterPro" id="IPR014044">
    <property type="entry name" value="CAP_dom"/>
</dbReference>
<dbReference type="Pfam" id="PF00188">
    <property type="entry name" value="CAP"/>
    <property type="match status" value="1"/>
</dbReference>
<dbReference type="Gene3D" id="3.40.33.10">
    <property type="entry name" value="CAP"/>
    <property type="match status" value="1"/>
</dbReference>
<dbReference type="Proteomes" id="UP000704712">
    <property type="component" value="Unassembled WGS sequence"/>
</dbReference>
<feature type="compositionally biased region" description="Acidic residues" evidence="1">
    <location>
        <begin position="244"/>
        <end position="267"/>
    </location>
</feature>
<name>A0A8S9V1P6_PHYIN</name>
<dbReference type="CDD" id="cd05379">
    <property type="entry name" value="CAP_bacterial"/>
    <property type="match status" value="1"/>
</dbReference>
<dbReference type="PANTHER" id="PTHR31157:SF1">
    <property type="entry name" value="SCP DOMAIN-CONTAINING PROTEIN"/>
    <property type="match status" value="1"/>
</dbReference>
<gene>
    <name evidence="4" type="ORF">GN958_ATG05424</name>
</gene>
<evidence type="ECO:0000313" key="5">
    <source>
        <dbReference type="Proteomes" id="UP000704712"/>
    </source>
</evidence>
<protein>
    <submittedName>
        <fullName evidence="4">Cysteine-rich secretory protein family</fullName>
    </submittedName>
</protein>
<evidence type="ECO:0000256" key="1">
    <source>
        <dbReference type="SAM" id="MobiDB-lite"/>
    </source>
</evidence>
<feature type="compositionally biased region" description="Polar residues" evidence="1">
    <location>
        <begin position="170"/>
        <end position="189"/>
    </location>
</feature>
<dbReference type="InterPro" id="IPR035940">
    <property type="entry name" value="CAP_sf"/>
</dbReference>
<evidence type="ECO:0000313" key="4">
    <source>
        <dbReference type="EMBL" id="KAF4145394.1"/>
    </source>
</evidence>
<dbReference type="AlphaFoldDB" id="A0A8S9V1P6"/>
<feature type="compositionally biased region" description="Low complexity" evidence="1">
    <location>
        <begin position="281"/>
        <end position="348"/>
    </location>
</feature>
<keyword evidence="2" id="KW-0732">Signal</keyword>
<reference evidence="4" key="1">
    <citation type="submission" date="2020-03" db="EMBL/GenBank/DDBJ databases">
        <title>Hybrid Assembly of Korean Phytophthora infestans isolates.</title>
        <authorList>
            <person name="Prokchorchik M."/>
            <person name="Lee Y."/>
            <person name="Seo J."/>
            <person name="Cho J.-H."/>
            <person name="Park Y.-E."/>
            <person name="Jang D.-C."/>
            <person name="Im J.-S."/>
            <person name="Choi J.-G."/>
            <person name="Park H.-J."/>
            <person name="Lee G.-B."/>
            <person name="Lee Y.-G."/>
            <person name="Hong S.-Y."/>
            <person name="Cho K."/>
            <person name="Sohn K.H."/>
        </authorList>
    </citation>
    <scope>NUCLEOTIDE SEQUENCE</scope>
    <source>
        <strain evidence="4">KR_2_A2</strain>
    </source>
</reference>
<dbReference type="SUPFAM" id="SSF55797">
    <property type="entry name" value="PR-1-like"/>
    <property type="match status" value="1"/>
</dbReference>
<evidence type="ECO:0000259" key="3">
    <source>
        <dbReference type="Pfam" id="PF00188"/>
    </source>
</evidence>
<sequence>MVSVRNVLVCASMALVATVSAFPADGHHRTLQAVNFRQEMLDNINAARKKEGLDELCLNEMLMDAAQIQSNDMADNNFIKSTGSDGTTPKERAAAQGFKAEAVTEIVGAGYRTVASVVAAWTKASTAKSTIFGKVNVMGPGYTFDKTRKYVHFWAVDFSTGECGNGTASGGPTTSGDASGSVELPSSGSDAPKSNDDSGSDAPAPAGSVADTPAVTPAPASSGAETPASGSGDPPAATPAPAGSDDDTPASGSDDDTPASGSDDEEPAATPAPAGSDDEAPASTPAAAPGAPAAAPGAPAAVPAGAPAAVPAGASAAVPAAAPGAAPATPAAPAPASGSGEPSATPAPAEDEPETPQ</sequence>
<dbReference type="EMBL" id="JAACNO010000735">
    <property type="protein sequence ID" value="KAF4145394.1"/>
    <property type="molecule type" value="Genomic_DNA"/>
</dbReference>
<feature type="signal peptide" evidence="2">
    <location>
        <begin position="1"/>
        <end position="21"/>
    </location>
</feature>
<evidence type="ECO:0000256" key="2">
    <source>
        <dbReference type="SAM" id="SignalP"/>
    </source>
</evidence>
<proteinExistence type="predicted"/>
<organism evidence="4 5">
    <name type="scientific">Phytophthora infestans</name>
    <name type="common">Potato late blight agent</name>
    <name type="synonym">Botrytis infestans</name>
    <dbReference type="NCBI Taxonomy" id="4787"/>
    <lineage>
        <taxon>Eukaryota</taxon>
        <taxon>Sar</taxon>
        <taxon>Stramenopiles</taxon>
        <taxon>Oomycota</taxon>
        <taxon>Peronosporomycetes</taxon>
        <taxon>Peronosporales</taxon>
        <taxon>Peronosporaceae</taxon>
        <taxon>Phytophthora</taxon>
    </lineage>
</organism>
<feature type="domain" description="SCP" evidence="3">
    <location>
        <begin position="41"/>
        <end position="158"/>
    </location>
</feature>